<gene>
    <name evidence="2" type="ORF">GCM10007964_10430</name>
</gene>
<dbReference type="AlphaFoldDB" id="A0A917QV89"/>
<reference evidence="2" key="1">
    <citation type="journal article" date="2014" name="Int. J. Syst. Evol. Microbiol.">
        <title>Complete genome sequence of Corynebacterium casei LMG S-19264T (=DSM 44701T), isolated from a smear-ripened cheese.</title>
        <authorList>
            <consortium name="US DOE Joint Genome Institute (JGI-PGF)"/>
            <person name="Walter F."/>
            <person name="Albersmeier A."/>
            <person name="Kalinowski J."/>
            <person name="Ruckert C."/>
        </authorList>
    </citation>
    <scope>NUCLEOTIDE SEQUENCE</scope>
    <source>
        <strain evidence="2">JCM 13064</strain>
    </source>
</reference>
<evidence type="ECO:0000313" key="2">
    <source>
        <dbReference type="EMBL" id="GGK69345.1"/>
    </source>
</evidence>
<dbReference type="SUPFAM" id="SSF52540">
    <property type="entry name" value="P-loop containing nucleoside triphosphate hydrolases"/>
    <property type="match status" value="1"/>
</dbReference>
<sequence length="368" mass="40261">MTDLPVPRATPIPAEPATSGSQARPPRDTVPVPLPAGAPILVTGLPRSGTSWAGKMLTAGGGAVYVNEPLNPQRPPGRSPGVLNAAVEHRFQYICPDNEGPWLRAFADTVALRYRYAAELRRNRSPGDLARLVRNASMFTLGRLRRRRALLDDPFALFSAGWFAERLGCRVVLLVRDPVALVASWRRLGWTVHFGELLDQPLLVRDQPAVERVRPLAGTHEPVVKIATLYALAREVSEALAGRHPGVRLVAYEELAADPLAGYRDLYAWCGLPWTATAEQRIARACTAPPARRGFPRFGGAGFTWTGLSRTAYRPMDARTAATRPPTGLTPEQIRLVQEITLPGRIRTGARPRDAPPPSLDRLTGRRS</sequence>
<dbReference type="Gene3D" id="3.40.50.300">
    <property type="entry name" value="P-loop containing nucleotide triphosphate hydrolases"/>
    <property type="match status" value="1"/>
</dbReference>
<keyword evidence="3" id="KW-1185">Reference proteome</keyword>
<name>A0A917QV89_9ACTN</name>
<organism evidence="2 3">
    <name type="scientific">Sphaerisporangium melleum</name>
    <dbReference type="NCBI Taxonomy" id="321316"/>
    <lineage>
        <taxon>Bacteria</taxon>
        <taxon>Bacillati</taxon>
        <taxon>Actinomycetota</taxon>
        <taxon>Actinomycetes</taxon>
        <taxon>Streptosporangiales</taxon>
        <taxon>Streptosporangiaceae</taxon>
        <taxon>Sphaerisporangium</taxon>
    </lineage>
</organism>
<dbReference type="RefSeq" id="WP_229690878.1">
    <property type="nucleotide sequence ID" value="NZ_BMNT01000004.1"/>
</dbReference>
<evidence type="ECO:0008006" key="4">
    <source>
        <dbReference type="Google" id="ProtNLM"/>
    </source>
</evidence>
<dbReference type="Pfam" id="PF13469">
    <property type="entry name" value="Sulfotransfer_3"/>
    <property type="match status" value="1"/>
</dbReference>
<dbReference type="Proteomes" id="UP000645217">
    <property type="component" value="Unassembled WGS sequence"/>
</dbReference>
<feature type="region of interest" description="Disordered" evidence="1">
    <location>
        <begin position="1"/>
        <end position="32"/>
    </location>
</feature>
<reference evidence="2" key="2">
    <citation type="submission" date="2020-09" db="EMBL/GenBank/DDBJ databases">
        <authorList>
            <person name="Sun Q."/>
            <person name="Ohkuma M."/>
        </authorList>
    </citation>
    <scope>NUCLEOTIDE SEQUENCE</scope>
    <source>
        <strain evidence="2">JCM 13064</strain>
    </source>
</reference>
<dbReference type="EMBL" id="BMNT01000004">
    <property type="protein sequence ID" value="GGK69345.1"/>
    <property type="molecule type" value="Genomic_DNA"/>
</dbReference>
<comment type="caution">
    <text evidence="2">The sequence shown here is derived from an EMBL/GenBank/DDBJ whole genome shotgun (WGS) entry which is preliminary data.</text>
</comment>
<evidence type="ECO:0000313" key="3">
    <source>
        <dbReference type="Proteomes" id="UP000645217"/>
    </source>
</evidence>
<evidence type="ECO:0000256" key="1">
    <source>
        <dbReference type="SAM" id="MobiDB-lite"/>
    </source>
</evidence>
<proteinExistence type="predicted"/>
<accession>A0A917QV89</accession>
<feature type="region of interest" description="Disordered" evidence="1">
    <location>
        <begin position="343"/>
        <end position="368"/>
    </location>
</feature>
<protein>
    <recommendedName>
        <fullName evidence="4">Sulfotransferase</fullName>
    </recommendedName>
</protein>
<dbReference type="InterPro" id="IPR027417">
    <property type="entry name" value="P-loop_NTPase"/>
</dbReference>